<keyword evidence="3" id="KW-1185">Reference proteome</keyword>
<dbReference type="OrthoDB" id="1364135at2"/>
<dbReference type="Proteomes" id="UP000199702">
    <property type="component" value="Unassembled WGS sequence"/>
</dbReference>
<sequence>MKNFLLLIFTFLSFNSIFSQTTCSDTSPICSGNITPRPSLAGPNLGSPGCLGSAPNGNWYTFQVGFAGDLIFNLHQGNNPPALNNLDIDYICWGPFTNAQMATTACNSLADLTAPASPNNIVACSYSGAATETITITNANPGSNYILLITNFSGQAGQFVMEQTNASVPGSGSTNCDVVCGVDLGPTSTTIFPKPPAINTVSICDAATTSYTLHCNFQNPPVNQATLAYQWYLGPVLQPGLTTKSITVTQSGLWRVVVTHPDCGTPSEDSVNIYFGSTPVLTSPGIQAGPVGDCNPTFDLTALIPGMLAPLNPADYTVSFYTDLGASIVYDYPVTGNITNPSAFQVSADTVIYVRARNNTSPECVDSDDVSFLLDVNCTNNATAVGNTICVGNTGQLTFSGPPNAVVTYTDGTTTYNITLNSSGSNVWTTPSAFMTAGTYNYTVTNVAAGTPVVNTPLNNLATITVVANNTVTAASATPTLCVITPLTPAITHTTTGATGIGTPTDLPPGVTASWSGNTITISGTPTTAVGSPFNYTIPLTGGCGTVSATGTITVTPNNTVTAASSTPTLCVNTALATSITHTTTGASGIGTPTNLPPGVTASWSGNIITITGTPTTAVGSPFNYTIPLTGGCGTVDATGTISVTPENTVTAASSTPTLCVNSALTTSITHTTAGATGIGTPINLPPGVTASWSGNTITITGTPSTAVGSPFNYTIPLTGGCGAVNATGTITVNLNNTVSAASTTPTLCVNTPLTLSITHNTTGATGIGTPTDLPPGVTASWSGDVITISGTPTTAVGSPFNYSIPLTGGCGTFNATGTITVTPDNTVTAASSSPTLCVNTPLTLAITHTTTGATGIGTPTNLPAGVTASWSGNTITITGTPSTAVGSPFNYTIPLTGGCGTVDATGTITVNPDNTVTAASSTPTLCVNTLLTPITHTTTGATGIGTPINLPAGVFASLSGNTITISGTPSTAVGSPFNYSIPLTGGCGVFNATGTITVNPDITVTAASSTPTLCENTVLTPITHTTTGATGIGTPTNLPPGVIASWSGNVVTISGTPSTAVGSPFNYTIPLTGGCGGNATGTITVNPTNTVTAASSTPTLCENTLLTPITHTTTGATGIGTPTDLPPGVIASWSGNTITITGTPSTAVGSPFNYTIPLTGG</sequence>
<dbReference type="EMBL" id="FNYA01000002">
    <property type="protein sequence ID" value="SEI55876.1"/>
    <property type="molecule type" value="Genomic_DNA"/>
</dbReference>
<dbReference type="RefSeq" id="WP_143055600.1">
    <property type="nucleotide sequence ID" value="NZ_FNYA01000002.1"/>
</dbReference>
<organism evidence="2 3">
    <name type="scientific">Flavobacterium terrigena</name>
    <dbReference type="NCBI Taxonomy" id="402734"/>
    <lineage>
        <taxon>Bacteria</taxon>
        <taxon>Pseudomonadati</taxon>
        <taxon>Bacteroidota</taxon>
        <taxon>Flavobacteriia</taxon>
        <taxon>Flavobacteriales</taxon>
        <taxon>Flavobacteriaceae</taxon>
        <taxon>Flavobacterium</taxon>
    </lineage>
</organism>
<name>A0A1H6RN34_9FLAO</name>
<proteinExistence type="predicted"/>
<evidence type="ECO:0000313" key="2">
    <source>
        <dbReference type="EMBL" id="SEI55876.1"/>
    </source>
</evidence>
<evidence type="ECO:0000256" key="1">
    <source>
        <dbReference type="SAM" id="SignalP"/>
    </source>
</evidence>
<reference evidence="3" key="1">
    <citation type="submission" date="2016-10" db="EMBL/GenBank/DDBJ databases">
        <authorList>
            <person name="Varghese N."/>
            <person name="Submissions S."/>
        </authorList>
    </citation>
    <scope>NUCLEOTIDE SEQUENCE [LARGE SCALE GENOMIC DNA]</scope>
    <source>
        <strain evidence="3">DSM 17934</strain>
    </source>
</reference>
<keyword evidence="1" id="KW-0732">Signal</keyword>
<evidence type="ECO:0008006" key="4">
    <source>
        <dbReference type="Google" id="ProtNLM"/>
    </source>
</evidence>
<feature type="non-terminal residue" evidence="2">
    <location>
        <position position="1162"/>
    </location>
</feature>
<gene>
    <name evidence="2" type="ORF">SAMN05660918_0931</name>
</gene>
<feature type="signal peptide" evidence="1">
    <location>
        <begin position="1"/>
        <end position="19"/>
    </location>
</feature>
<protein>
    <recommendedName>
        <fullName evidence="4">Ig-like domain-containing protein</fullName>
    </recommendedName>
</protein>
<feature type="chain" id="PRO_5011628212" description="Ig-like domain-containing protein" evidence="1">
    <location>
        <begin position="20"/>
        <end position="1162"/>
    </location>
</feature>
<evidence type="ECO:0000313" key="3">
    <source>
        <dbReference type="Proteomes" id="UP000199702"/>
    </source>
</evidence>
<dbReference type="STRING" id="402734.SAMN05660918_0931"/>
<accession>A0A1H6RN34</accession>
<dbReference type="AlphaFoldDB" id="A0A1H6RN34"/>